<keyword evidence="2 4" id="KW-1133">Transmembrane helix</keyword>
<dbReference type="PANTHER" id="PTHR11360">
    <property type="entry name" value="MONOCARBOXYLATE TRANSPORTER"/>
    <property type="match status" value="1"/>
</dbReference>
<organism evidence="6 7">
    <name type="scientific">Sphingomonas natans</name>
    <dbReference type="NCBI Taxonomy" id="3063330"/>
    <lineage>
        <taxon>Bacteria</taxon>
        <taxon>Pseudomonadati</taxon>
        <taxon>Pseudomonadota</taxon>
        <taxon>Alphaproteobacteria</taxon>
        <taxon>Sphingomonadales</taxon>
        <taxon>Sphingomonadaceae</taxon>
        <taxon>Sphingomonas</taxon>
    </lineage>
</organism>
<keyword evidence="7" id="KW-1185">Reference proteome</keyword>
<feature type="transmembrane region" description="Helical" evidence="4">
    <location>
        <begin position="283"/>
        <end position="303"/>
    </location>
</feature>
<dbReference type="SUPFAM" id="SSF103473">
    <property type="entry name" value="MFS general substrate transporter"/>
    <property type="match status" value="1"/>
</dbReference>
<feature type="transmembrane region" description="Helical" evidence="4">
    <location>
        <begin position="376"/>
        <end position="396"/>
    </location>
</feature>
<keyword evidence="1 4" id="KW-0812">Transmembrane</keyword>
<protein>
    <submittedName>
        <fullName evidence="6">MFS transporter</fullName>
    </submittedName>
</protein>
<evidence type="ECO:0000256" key="2">
    <source>
        <dbReference type="ARBA" id="ARBA00022989"/>
    </source>
</evidence>
<dbReference type="PROSITE" id="PS50850">
    <property type="entry name" value="MFS"/>
    <property type="match status" value="1"/>
</dbReference>
<feature type="transmembrane region" description="Helical" evidence="4">
    <location>
        <begin position="135"/>
        <end position="161"/>
    </location>
</feature>
<comment type="caution">
    <text evidence="6">The sequence shown here is derived from an EMBL/GenBank/DDBJ whole genome shotgun (WGS) entry which is preliminary data.</text>
</comment>
<feature type="transmembrane region" description="Helical" evidence="4">
    <location>
        <begin position="48"/>
        <end position="66"/>
    </location>
</feature>
<feature type="domain" description="Major facilitator superfamily (MFS) profile" evidence="5">
    <location>
        <begin position="12"/>
        <end position="400"/>
    </location>
</feature>
<gene>
    <name evidence="6" type="ORF">Q4F19_09400</name>
</gene>
<feature type="transmembrane region" description="Helical" evidence="4">
    <location>
        <begin position="103"/>
        <end position="123"/>
    </location>
</feature>
<evidence type="ECO:0000256" key="1">
    <source>
        <dbReference type="ARBA" id="ARBA00022692"/>
    </source>
</evidence>
<evidence type="ECO:0000259" key="5">
    <source>
        <dbReference type="PROSITE" id="PS50850"/>
    </source>
</evidence>
<dbReference type="RefSeq" id="WP_303541862.1">
    <property type="nucleotide sequence ID" value="NZ_JAUOTP010000003.1"/>
</dbReference>
<evidence type="ECO:0000256" key="3">
    <source>
        <dbReference type="ARBA" id="ARBA00023136"/>
    </source>
</evidence>
<dbReference type="InterPro" id="IPR036259">
    <property type="entry name" value="MFS_trans_sf"/>
</dbReference>
<evidence type="ECO:0000313" key="7">
    <source>
        <dbReference type="Proteomes" id="UP001169764"/>
    </source>
</evidence>
<accession>A0ABT8Y8F1</accession>
<feature type="transmembrane region" description="Helical" evidence="4">
    <location>
        <begin position="344"/>
        <end position="364"/>
    </location>
</feature>
<dbReference type="Gene3D" id="1.20.1250.20">
    <property type="entry name" value="MFS general substrate transporter like domains"/>
    <property type="match status" value="2"/>
</dbReference>
<feature type="transmembrane region" description="Helical" evidence="4">
    <location>
        <begin position="252"/>
        <end position="271"/>
    </location>
</feature>
<feature type="transmembrane region" description="Helical" evidence="4">
    <location>
        <begin position="12"/>
        <end position="28"/>
    </location>
</feature>
<dbReference type="InterPro" id="IPR011701">
    <property type="entry name" value="MFS"/>
</dbReference>
<dbReference type="InterPro" id="IPR050327">
    <property type="entry name" value="Proton-linked_MCT"/>
</dbReference>
<proteinExistence type="predicted"/>
<evidence type="ECO:0000256" key="4">
    <source>
        <dbReference type="SAM" id="Phobius"/>
    </source>
</evidence>
<feature type="transmembrane region" description="Helical" evidence="4">
    <location>
        <begin position="78"/>
        <end position="97"/>
    </location>
</feature>
<reference evidence="6" key="1">
    <citation type="submission" date="2023-07" db="EMBL/GenBank/DDBJ databases">
        <authorList>
            <person name="Kim M."/>
        </authorList>
    </citation>
    <scope>NUCLEOTIDE SEQUENCE</scope>
    <source>
        <strain evidence="6">BIUV-7</strain>
    </source>
</reference>
<dbReference type="EMBL" id="JAUOTP010000003">
    <property type="protein sequence ID" value="MDO6414595.1"/>
    <property type="molecule type" value="Genomic_DNA"/>
</dbReference>
<feature type="transmembrane region" description="Helical" evidence="4">
    <location>
        <begin position="167"/>
        <end position="187"/>
    </location>
</feature>
<dbReference type="PANTHER" id="PTHR11360:SF290">
    <property type="entry name" value="MONOCARBOXYLATE MFS PERMEASE"/>
    <property type="match status" value="1"/>
</dbReference>
<dbReference type="Pfam" id="PF07690">
    <property type="entry name" value="MFS_1"/>
    <property type="match status" value="1"/>
</dbReference>
<feature type="transmembrane region" description="Helical" evidence="4">
    <location>
        <begin position="309"/>
        <end position="332"/>
    </location>
</feature>
<keyword evidence="3 4" id="KW-0472">Membrane</keyword>
<name>A0ABT8Y8F1_9SPHN</name>
<feature type="transmembrane region" description="Helical" evidence="4">
    <location>
        <begin position="220"/>
        <end position="246"/>
    </location>
</feature>
<dbReference type="InterPro" id="IPR020846">
    <property type="entry name" value="MFS_dom"/>
</dbReference>
<evidence type="ECO:0000313" key="6">
    <source>
        <dbReference type="EMBL" id="MDO6414595.1"/>
    </source>
</evidence>
<dbReference type="Proteomes" id="UP001169764">
    <property type="component" value="Unassembled WGS sequence"/>
</dbReference>
<sequence length="407" mass="42224">MLKNEWRQNWPTIFAGTIGLSLTTVYVYSMGAFLGPIQRDTGWTRSEISFGLTIATTCAAILGPCVGAAIDRYGPRKLAIPGVVIYCVAIALASTAHSLAGWWAIWTLIGITSAGVKPTIWVSAVSSLFTRGRGLALAITLSGAGLGSALVPLASTVLIASAGWRPAYAWLALLWGGVTFPLVLLLFRSAHDTRRSSLVAGSGGRLAGFNARDALFSRQYLFILCASAVCALVQMAFVISLIPMLADAGIGSARAAMLATIVGITSIAGRLISGHLVDRTNPLFVASASLAMPALSAALLLLAGPGSTVASTLAILVLGLSVGAELEAATFLTARYFGLRSFGLLFSIIASSATVATGVGPLLASYVHDQTGSYRWMLITAIPLSLMAGAMILSLGTPTRRATETSD</sequence>